<dbReference type="InterPro" id="IPR015943">
    <property type="entry name" value="WD40/YVTN_repeat-like_dom_sf"/>
</dbReference>
<gene>
    <name evidence="9" type="ORF">EHS25_000745</name>
</gene>
<dbReference type="InterPro" id="IPR045161">
    <property type="entry name" value="Utp18"/>
</dbReference>
<evidence type="ECO:0000313" key="10">
    <source>
        <dbReference type="Proteomes" id="UP000279259"/>
    </source>
</evidence>
<keyword evidence="4" id="KW-0677">Repeat</keyword>
<dbReference type="OrthoDB" id="1935146at2759"/>
<protein>
    <recommendedName>
        <fullName evidence="11">U3 small nucleolar RNA-associated protein 18</fullName>
    </recommendedName>
</protein>
<keyword evidence="2" id="KW-0698">rRNA processing</keyword>
<organism evidence="9 10">
    <name type="scientific">Saitozyma podzolica</name>
    <dbReference type="NCBI Taxonomy" id="1890683"/>
    <lineage>
        <taxon>Eukaryota</taxon>
        <taxon>Fungi</taxon>
        <taxon>Dikarya</taxon>
        <taxon>Basidiomycota</taxon>
        <taxon>Agaricomycotina</taxon>
        <taxon>Tremellomycetes</taxon>
        <taxon>Tremellales</taxon>
        <taxon>Trimorphomycetaceae</taxon>
        <taxon>Saitozyma</taxon>
    </lineage>
</organism>
<reference evidence="9 10" key="1">
    <citation type="submission" date="2018-11" db="EMBL/GenBank/DDBJ databases">
        <title>Genome sequence of Saitozyma podzolica DSM 27192.</title>
        <authorList>
            <person name="Aliyu H."/>
            <person name="Gorte O."/>
            <person name="Ochsenreither K."/>
        </authorList>
    </citation>
    <scope>NUCLEOTIDE SEQUENCE [LARGE SCALE GENOMIC DNA]</scope>
    <source>
        <strain evidence="9 10">DSM 27192</strain>
    </source>
</reference>
<keyword evidence="3 7" id="KW-0853">WD repeat</keyword>
<feature type="compositionally biased region" description="Low complexity" evidence="8">
    <location>
        <begin position="143"/>
        <end position="157"/>
    </location>
</feature>
<dbReference type="InterPro" id="IPR036322">
    <property type="entry name" value="WD40_repeat_dom_sf"/>
</dbReference>
<evidence type="ECO:0000256" key="5">
    <source>
        <dbReference type="ARBA" id="ARBA00023242"/>
    </source>
</evidence>
<dbReference type="FunFam" id="2.130.10.10:FF:000908">
    <property type="entry name" value="U3 small nucleolar RNA-associated protein 18"/>
    <property type="match status" value="1"/>
</dbReference>
<dbReference type="Gene3D" id="2.130.10.10">
    <property type="entry name" value="YVTN repeat-like/Quinoprotein amine dehydrogenase"/>
    <property type="match status" value="1"/>
</dbReference>
<evidence type="ECO:0000256" key="3">
    <source>
        <dbReference type="ARBA" id="ARBA00022574"/>
    </source>
</evidence>
<evidence type="ECO:0000313" key="9">
    <source>
        <dbReference type="EMBL" id="RSH95653.1"/>
    </source>
</evidence>
<accession>A0A427YX46</accession>
<dbReference type="PROSITE" id="PS50082">
    <property type="entry name" value="WD_REPEATS_2"/>
    <property type="match status" value="1"/>
</dbReference>
<dbReference type="GO" id="GO:0034388">
    <property type="term" value="C:Pwp2p-containing subcomplex of 90S preribosome"/>
    <property type="evidence" value="ECO:0007669"/>
    <property type="project" value="TreeGrafter"/>
</dbReference>
<keyword evidence="5" id="KW-0539">Nucleus</keyword>
<proteinExistence type="inferred from homology"/>
<sequence length="673" mass="72857">MAQGSSSKRPASGGPRDWEKDAEELELEERLFGTSKKRRRGANKKSRQTKVDDEEDEELGALDDSELFMVDAPVAAGLDDSEEDEDENEDEDEVGAGAGEGELRIGEIDYEEDLDEDEEEGEDEEEDEEEDEASSEASDTESEASSSSGSDASSSSAPSITAFDTGADPSLAFMAEDIPFGSEGEEVAEDKRSRPTITLPPDIYDGPETETSGRKKGKAAVWSDSADAVLRVDLEEEKRLKKLARGKEGSTKVSGVELEKRLREQFERLHPRPEWASKRSLPGMQPLHRLLASTKSFIEPSLSIGAKRSPLPQGTIMLRRMRNANQANPTTGKKEAEGAGGGVVDFAWHPNPKVGVMAVAGGDRRVRFFNIDGHANPTLLTLHIPSLPLTKSTFHPSGSSLLLTGTRPYYYTYDLPSQRCLRSSRNLFGSLPGPSAPQSLTKHSFSPDGSLLAVAGLRGNVVVLDWSNSGVGAVVAELRTGRGGSAADMLWSKDGKELSVLGGRDGAETEVWNVGERKVVRKWRDDRAYGGTIMRSSNDGAYTAVGSNTGIVNLYSSSSLAAPHRRKGEKRADDTLIDLRPEPIKSLEHLTNPISCLAFHPGGEIMAAAASRPKDQIKLYHLPSATAFSNWPLQTTPLGRITSTAFAPSGEYLATGNQRGQVLLWGIKHFMSS</sequence>
<dbReference type="GO" id="GO:0032040">
    <property type="term" value="C:small-subunit processome"/>
    <property type="evidence" value="ECO:0007669"/>
    <property type="project" value="TreeGrafter"/>
</dbReference>
<comment type="caution">
    <text evidence="9">The sequence shown here is derived from an EMBL/GenBank/DDBJ whole genome shotgun (WGS) entry which is preliminary data.</text>
</comment>
<evidence type="ECO:0000256" key="2">
    <source>
        <dbReference type="ARBA" id="ARBA00022552"/>
    </source>
</evidence>
<name>A0A427YX46_9TREE</name>
<feature type="compositionally biased region" description="Acidic residues" evidence="8">
    <location>
        <begin position="108"/>
        <end position="142"/>
    </location>
</feature>
<feature type="region of interest" description="Disordered" evidence="8">
    <location>
        <begin position="1"/>
        <end position="218"/>
    </location>
</feature>
<dbReference type="PANTHER" id="PTHR18359">
    <property type="entry name" value="WD-REPEAT PROTEIN-RELATED"/>
    <property type="match status" value="1"/>
</dbReference>
<evidence type="ECO:0000256" key="7">
    <source>
        <dbReference type="PROSITE-ProRule" id="PRU00221"/>
    </source>
</evidence>
<dbReference type="GO" id="GO:0006364">
    <property type="term" value="P:rRNA processing"/>
    <property type="evidence" value="ECO:0007669"/>
    <property type="project" value="UniProtKB-KW"/>
</dbReference>
<dbReference type="AlphaFoldDB" id="A0A427YX46"/>
<dbReference type="Proteomes" id="UP000279259">
    <property type="component" value="Unassembled WGS sequence"/>
</dbReference>
<dbReference type="PANTHER" id="PTHR18359:SF0">
    <property type="entry name" value="U3 SMALL NUCLEOLAR RNA-ASSOCIATED PROTEIN 18 HOMOLOG"/>
    <property type="match status" value="1"/>
</dbReference>
<evidence type="ECO:0008006" key="11">
    <source>
        <dbReference type="Google" id="ProtNLM"/>
    </source>
</evidence>
<dbReference type="SMART" id="SM00320">
    <property type="entry name" value="WD40"/>
    <property type="match status" value="5"/>
</dbReference>
<dbReference type="SUPFAM" id="SSF50978">
    <property type="entry name" value="WD40 repeat-like"/>
    <property type="match status" value="1"/>
</dbReference>
<feature type="compositionally biased region" description="Acidic residues" evidence="8">
    <location>
        <begin position="52"/>
        <end position="66"/>
    </location>
</feature>
<comment type="subcellular location">
    <subcellularLocation>
        <location evidence="1">Nucleus</location>
        <location evidence="1">Nucleolus</location>
    </subcellularLocation>
</comment>
<dbReference type="Pfam" id="PF00400">
    <property type="entry name" value="WD40"/>
    <property type="match status" value="1"/>
</dbReference>
<evidence type="ECO:0000256" key="8">
    <source>
        <dbReference type="SAM" id="MobiDB-lite"/>
    </source>
</evidence>
<evidence type="ECO:0000256" key="4">
    <source>
        <dbReference type="ARBA" id="ARBA00022737"/>
    </source>
</evidence>
<dbReference type="STRING" id="1890683.A0A427YX46"/>
<evidence type="ECO:0000256" key="1">
    <source>
        <dbReference type="ARBA" id="ARBA00004604"/>
    </source>
</evidence>
<feature type="repeat" description="WD" evidence="7">
    <location>
        <begin position="641"/>
        <end position="668"/>
    </location>
</feature>
<feature type="compositionally biased region" description="Basic residues" evidence="8">
    <location>
        <begin position="35"/>
        <end position="48"/>
    </location>
</feature>
<dbReference type="InterPro" id="IPR001680">
    <property type="entry name" value="WD40_rpt"/>
</dbReference>
<comment type="similarity">
    <text evidence="6">Belongs to the WD repeat UTP18 family.</text>
</comment>
<evidence type="ECO:0000256" key="6">
    <source>
        <dbReference type="ARBA" id="ARBA00025767"/>
    </source>
</evidence>
<dbReference type="EMBL" id="RSCD01000001">
    <property type="protein sequence ID" value="RSH95653.1"/>
    <property type="molecule type" value="Genomic_DNA"/>
</dbReference>
<keyword evidence="10" id="KW-1185">Reference proteome</keyword>
<feature type="compositionally biased region" description="Acidic residues" evidence="8">
    <location>
        <begin position="79"/>
        <end position="94"/>
    </location>
</feature>